<dbReference type="Pfam" id="PF10011">
    <property type="entry name" value="DUF2254"/>
    <property type="match status" value="1"/>
</dbReference>
<feature type="transmembrane region" description="Helical" evidence="1">
    <location>
        <begin position="65"/>
        <end position="92"/>
    </location>
</feature>
<accession>A0A1H0H9W2</accession>
<sequence length="430" mass="46107">MSARVKAWLETLGDLFWLRPALVVLGCILLAQFGIWLEMAHVAGYDASSPDANWGYSGGAEGARALLSAIASSNIGVAGTTFSITIAALTLASGQMGPRLLRNFIRNGRNQTVLGIFLGTFAYALMVLRTVRTVEENPFVPHLAITGALVLALVAVGTLVWFVHHIATSINIETVVDAVQQDLCRAIAAYTRDEPGAARPDDAPTGRALAATGGGYVQAIDEDTLADWAQAHRIRVTLRVRPGDYVPSGFPIAHLSMHADGAEAAIRDAVTLGRRPAALQDPEYSIRQLVEIAVRALSPGINDPFTAGSVVDHLGDALCRIAPRHLPAGVVLRAGRPVLVHPVTDYDGLCDAMFHMIRQNAAGSVHVLGRMLDVLARVAEVERRSDRAAELARHAALVIAAARRDVADPSDLADLEDRYRRFHDRASSRA</sequence>
<dbReference type="RefSeq" id="WP_091720125.1">
    <property type="nucleotide sequence ID" value="NZ_FNHS01000015.1"/>
</dbReference>
<dbReference type="AlphaFoldDB" id="A0A1H0H9W2"/>
<keyword evidence="1" id="KW-1133">Transmembrane helix</keyword>
<feature type="transmembrane region" description="Helical" evidence="1">
    <location>
        <begin position="143"/>
        <end position="163"/>
    </location>
</feature>
<dbReference type="STRING" id="582672.SAMN05216360_115157"/>
<dbReference type="OrthoDB" id="2955631at2"/>
<keyword evidence="1" id="KW-0812">Transmembrane</keyword>
<name>A0A1H0H9W2_9HYPH</name>
<feature type="transmembrane region" description="Helical" evidence="1">
    <location>
        <begin position="113"/>
        <end position="131"/>
    </location>
</feature>
<protein>
    <submittedName>
        <fullName evidence="2">Uncharacterized membrane protein</fullName>
    </submittedName>
</protein>
<keyword evidence="1" id="KW-0472">Membrane</keyword>
<feature type="transmembrane region" description="Helical" evidence="1">
    <location>
        <begin position="21"/>
        <end position="45"/>
    </location>
</feature>
<dbReference type="InterPro" id="IPR018723">
    <property type="entry name" value="DUF2254_membrane"/>
</dbReference>
<gene>
    <name evidence="2" type="ORF">SAMN05216360_115157</name>
</gene>
<evidence type="ECO:0000256" key="1">
    <source>
        <dbReference type="SAM" id="Phobius"/>
    </source>
</evidence>
<reference evidence="3" key="1">
    <citation type="submission" date="2016-10" db="EMBL/GenBank/DDBJ databases">
        <authorList>
            <person name="Varghese N."/>
            <person name="Submissions S."/>
        </authorList>
    </citation>
    <scope>NUCLEOTIDE SEQUENCE [LARGE SCALE GENOMIC DNA]</scope>
    <source>
        <strain evidence="3">BL47</strain>
    </source>
</reference>
<evidence type="ECO:0000313" key="3">
    <source>
        <dbReference type="Proteomes" id="UP000198704"/>
    </source>
</evidence>
<organism evidence="2 3">
    <name type="scientific">Methylobacterium phyllostachyos</name>
    <dbReference type="NCBI Taxonomy" id="582672"/>
    <lineage>
        <taxon>Bacteria</taxon>
        <taxon>Pseudomonadati</taxon>
        <taxon>Pseudomonadota</taxon>
        <taxon>Alphaproteobacteria</taxon>
        <taxon>Hyphomicrobiales</taxon>
        <taxon>Methylobacteriaceae</taxon>
        <taxon>Methylobacterium</taxon>
    </lineage>
</organism>
<dbReference type="EMBL" id="FNHS01000015">
    <property type="protein sequence ID" value="SDO15850.1"/>
    <property type="molecule type" value="Genomic_DNA"/>
</dbReference>
<keyword evidence="3" id="KW-1185">Reference proteome</keyword>
<evidence type="ECO:0000313" key="2">
    <source>
        <dbReference type="EMBL" id="SDO15850.1"/>
    </source>
</evidence>
<proteinExistence type="predicted"/>
<dbReference type="Proteomes" id="UP000198704">
    <property type="component" value="Unassembled WGS sequence"/>
</dbReference>